<feature type="transmembrane region" description="Helical" evidence="13">
    <location>
        <begin position="133"/>
        <end position="150"/>
    </location>
</feature>
<dbReference type="GO" id="GO:0042761">
    <property type="term" value="P:very long-chain fatty acid biosynthetic process"/>
    <property type="evidence" value="ECO:0007669"/>
    <property type="project" value="TreeGrafter"/>
</dbReference>
<comment type="catalytic activity">
    <reaction evidence="13">
        <text>a very-long-chain (3R)-3-hydroxyacyl-CoA = a very-long-chain (2E)-enoyl-CoA + H2O</text>
        <dbReference type="Rhea" id="RHEA:45812"/>
        <dbReference type="ChEBI" id="CHEBI:15377"/>
        <dbReference type="ChEBI" id="CHEBI:83728"/>
        <dbReference type="ChEBI" id="CHEBI:85440"/>
        <dbReference type="EC" id="4.2.1.134"/>
    </reaction>
</comment>
<dbReference type="GO" id="GO:0005789">
    <property type="term" value="C:endoplasmic reticulum membrane"/>
    <property type="evidence" value="ECO:0007669"/>
    <property type="project" value="UniProtKB-SubCell"/>
</dbReference>
<evidence type="ECO:0000256" key="1">
    <source>
        <dbReference type="ARBA" id="ARBA00004141"/>
    </source>
</evidence>
<reference evidence="14" key="1">
    <citation type="submission" date="2022-05" db="EMBL/GenBank/DDBJ databases">
        <title>The Musa troglodytarum L. genome provides insights into the mechanism of non-climacteric behaviour and enrichment of carotenoids.</title>
        <authorList>
            <person name="Wang J."/>
        </authorList>
    </citation>
    <scope>NUCLEOTIDE SEQUENCE</scope>
    <source>
        <tissue evidence="14">Leaf</tissue>
    </source>
</reference>
<organism evidence="14 15">
    <name type="scientific">Musa troglodytarum</name>
    <name type="common">fe'i banana</name>
    <dbReference type="NCBI Taxonomy" id="320322"/>
    <lineage>
        <taxon>Eukaryota</taxon>
        <taxon>Viridiplantae</taxon>
        <taxon>Streptophyta</taxon>
        <taxon>Embryophyta</taxon>
        <taxon>Tracheophyta</taxon>
        <taxon>Spermatophyta</taxon>
        <taxon>Magnoliopsida</taxon>
        <taxon>Liliopsida</taxon>
        <taxon>Zingiberales</taxon>
        <taxon>Musaceae</taxon>
        <taxon>Musa</taxon>
    </lineage>
</organism>
<evidence type="ECO:0000256" key="10">
    <source>
        <dbReference type="ARBA" id="ARBA00023136"/>
    </source>
</evidence>
<evidence type="ECO:0000256" key="11">
    <source>
        <dbReference type="ARBA" id="ARBA00023160"/>
    </source>
</evidence>
<evidence type="ECO:0000256" key="9">
    <source>
        <dbReference type="ARBA" id="ARBA00023098"/>
    </source>
</evidence>
<dbReference type="GO" id="GO:0102158">
    <property type="term" value="F:very-long-chain (3R)-3-hydroxyacyl-CoA dehydratase activity"/>
    <property type="evidence" value="ECO:0007669"/>
    <property type="project" value="UniProtKB-EC"/>
</dbReference>
<keyword evidence="5 13" id="KW-0444">Lipid biosynthesis</keyword>
<keyword evidence="12 13" id="KW-0456">Lyase</keyword>
<dbReference type="PANTHER" id="PTHR11035">
    <property type="entry name" value="VERY-LONG-CHAIN (3R)-3-HYDROXYACYL-COA DEHYDRATASE"/>
    <property type="match status" value="1"/>
</dbReference>
<dbReference type="Pfam" id="PF04387">
    <property type="entry name" value="PTPLA"/>
    <property type="match status" value="1"/>
</dbReference>
<keyword evidence="10 13" id="KW-0472">Membrane</keyword>
<feature type="transmembrane region" description="Helical" evidence="13">
    <location>
        <begin position="76"/>
        <end position="96"/>
    </location>
</feature>
<comment type="subcellular location">
    <subcellularLocation>
        <location evidence="13">Endoplasmic reticulum membrane</location>
        <topology evidence="13">Multi-pass membrane protein</topology>
    </subcellularLocation>
    <subcellularLocation>
        <location evidence="1">Membrane</location>
        <topology evidence="1">Multi-pass membrane protein</topology>
    </subcellularLocation>
</comment>
<comment type="pathway">
    <text evidence="2 13">Lipid metabolism; fatty acid biosynthesis.</text>
</comment>
<keyword evidence="8 13" id="KW-1133">Transmembrane helix</keyword>
<evidence type="ECO:0000256" key="4">
    <source>
        <dbReference type="ARBA" id="ARBA00013122"/>
    </source>
</evidence>
<dbReference type="PANTHER" id="PTHR11035:SF35">
    <property type="entry name" value="VERY-LONG-CHAIN (3R)-3-HYDROXYACYL-COA DEHYDRATASE"/>
    <property type="match status" value="1"/>
</dbReference>
<keyword evidence="7 13" id="KW-0276">Fatty acid metabolism</keyword>
<evidence type="ECO:0000256" key="6">
    <source>
        <dbReference type="ARBA" id="ARBA00022692"/>
    </source>
</evidence>
<comment type="function">
    <text evidence="13">Catalyzes the third of the four reactions of the long-chain fatty acids elongation cycle. This endoplasmic reticulum-bound enzymatic process, allows the addition of two carbons to the chain of long- and very long-chain fatty acids/VLCFAs per cycle. This enzyme catalyzes the dehydration of the 3-hydroxyacyl-CoA intermediate into trans-2,3-enoyl-CoA, within each cycle of fatty acid elongation. Thereby, it participates to the production of VLCFAs of different chain lengths that are involved in multiple biological processes as precursors of membrane lipids and lipid mediators.</text>
</comment>
<evidence type="ECO:0000256" key="12">
    <source>
        <dbReference type="ARBA" id="ARBA00023239"/>
    </source>
</evidence>
<dbReference type="EMBL" id="CP097504">
    <property type="protein sequence ID" value="URD89384.1"/>
    <property type="molecule type" value="Genomic_DNA"/>
</dbReference>
<feature type="transmembrane region" description="Helical" evidence="13">
    <location>
        <begin position="47"/>
        <end position="64"/>
    </location>
</feature>
<dbReference type="GO" id="GO:0030148">
    <property type="term" value="P:sphingolipid biosynthetic process"/>
    <property type="evidence" value="ECO:0007669"/>
    <property type="project" value="TreeGrafter"/>
</dbReference>
<gene>
    <name evidence="14" type="ORF">MUK42_27625</name>
</gene>
<evidence type="ECO:0000313" key="15">
    <source>
        <dbReference type="Proteomes" id="UP001055439"/>
    </source>
</evidence>
<evidence type="ECO:0000313" key="14">
    <source>
        <dbReference type="EMBL" id="URD89384.1"/>
    </source>
</evidence>
<keyword evidence="11 13" id="KW-0275">Fatty acid biosynthesis</keyword>
<dbReference type="Proteomes" id="UP001055439">
    <property type="component" value="Chromosome 2"/>
</dbReference>
<dbReference type="InterPro" id="IPR007482">
    <property type="entry name" value="Tyr_Pase-like_PTPLA"/>
</dbReference>
<comment type="similarity">
    <text evidence="3 13">Belongs to the very long-chain fatty acids dehydratase HACD family.</text>
</comment>
<accession>A0A9E7JQW5</accession>
<evidence type="ECO:0000256" key="13">
    <source>
        <dbReference type="RuleBase" id="RU363109"/>
    </source>
</evidence>
<dbReference type="OrthoDB" id="46988at2759"/>
<dbReference type="AlphaFoldDB" id="A0A9E7JQW5"/>
<name>A0A9E7JQW5_9LILI</name>
<dbReference type="EC" id="4.2.1.134" evidence="4 13"/>
<evidence type="ECO:0000256" key="2">
    <source>
        <dbReference type="ARBA" id="ARBA00005194"/>
    </source>
</evidence>
<sequence>MGARPRQGPQQLLLHQICQWSLRLCRRPHLLAAHIPFSSPESVRRTIITHVCCCWVLFSLCVLLEGFLQTISFVEVVHAAAGLVPSGVMLALMQWGGRTHFLLAILRQIPEVQGLPSVFITFMSWSMTEVIRYPHYALSCIGISLSWLTYLRYTAFIILYPIGIAPGEMWLMYQALPFIKERNLYADFFGRLSISYYHFVLAVLICYPVLWLKLYLHLFRQRGSKLGKHQTKKKV</sequence>
<proteinExistence type="inferred from homology"/>
<protein>
    <recommendedName>
        <fullName evidence="4 13">Very-long-chain (3R)-3-hydroxyacyl-CoA dehydratase</fullName>
        <ecNumber evidence="4 13">4.2.1.134</ecNumber>
    </recommendedName>
</protein>
<evidence type="ECO:0000256" key="7">
    <source>
        <dbReference type="ARBA" id="ARBA00022832"/>
    </source>
</evidence>
<feature type="transmembrane region" description="Helical" evidence="13">
    <location>
        <begin position="157"/>
        <end position="176"/>
    </location>
</feature>
<keyword evidence="13" id="KW-0256">Endoplasmic reticulum</keyword>
<feature type="transmembrane region" description="Helical" evidence="13">
    <location>
        <begin position="196"/>
        <end position="216"/>
    </location>
</feature>
<keyword evidence="6 13" id="KW-0812">Transmembrane</keyword>
<evidence type="ECO:0000256" key="8">
    <source>
        <dbReference type="ARBA" id="ARBA00022989"/>
    </source>
</evidence>
<keyword evidence="15" id="KW-1185">Reference proteome</keyword>
<evidence type="ECO:0000256" key="3">
    <source>
        <dbReference type="ARBA" id="ARBA00007811"/>
    </source>
</evidence>
<keyword evidence="9 13" id="KW-0443">Lipid metabolism</keyword>
<dbReference type="GO" id="GO:0030497">
    <property type="term" value="P:fatty acid elongation"/>
    <property type="evidence" value="ECO:0007669"/>
    <property type="project" value="TreeGrafter"/>
</dbReference>
<evidence type="ECO:0000256" key="5">
    <source>
        <dbReference type="ARBA" id="ARBA00022516"/>
    </source>
</evidence>